<reference evidence="13 14" key="1">
    <citation type="submission" date="2018-03" db="EMBL/GenBank/DDBJ databases">
        <authorList>
            <person name="Zhou J."/>
            <person name="Li X."/>
            <person name="Xue M."/>
            <person name="Yin J."/>
        </authorList>
    </citation>
    <scope>NUCLEOTIDE SEQUENCE [LARGE SCALE GENOMIC DNA]</scope>
    <source>
        <strain evidence="13 14">SYSU ZJ2214</strain>
    </source>
</reference>
<dbReference type="InterPro" id="IPR041500">
    <property type="entry name" value="RecC_C"/>
</dbReference>
<evidence type="ECO:0000259" key="12">
    <source>
        <dbReference type="Pfam" id="PF17946"/>
    </source>
</evidence>
<proteinExistence type="inferred from homology"/>
<keyword evidence="7 10" id="KW-0067">ATP-binding</keyword>
<dbReference type="SUPFAM" id="SSF52540">
    <property type="entry name" value="P-loop containing nucleoside triphosphate hydrolases"/>
    <property type="match status" value="2"/>
</dbReference>
<keyword evidence="3 10" id="KW-0227">DNA damage</keyword>
<dbReference type="PANTHER" id="PTHR30591:SF1">
    <property type="entry name" value="RECBCD ENZYME SUBUNIT RECC"/>
    <property type="match status" value="1"/>
</dbReference>
<dbReference type="InterPro" id="IPR006697">
    <property type="entry name" value="RecC"/>
</dbReference>
<dbReference type="PROSITE" id="PS51257">
    <property type="entry name" value="PROKAR_LIPOPROTEIN"/>
    <property type="match status" value="1"/>
</dbReference>
<keyword evidence="4 10" id="KW-0378">Hydrolase</keyword>
<protein>
    <recommendedName>
        <fullName evidence="10">RecBCD enzyme subunit RecC</fullName>
    </recommendedName>
    <alternativeName>
        <fullName evidence="10">Exonuclease V subunit RecC</fullName>
        <shortName evidence="10">ExoV subunit RecC</shortName>
    </alternativeName>
    <alternativeName>
        <fullName evidence="10">Helicase/nuclease RecBCD subunit RecC</fullName>
    </alternativeName>
</protein>
<evidence type="ECO:0000313" key="13">
    <source>
        <dbReference type="EMBL" id="PTL89076.1"/>
    </source>
</evidence>
<keyword evidence="6 10" id="KW-0269">Exonuclease</keyword>
<evidence type="ECO:0000256" key="1">
    <source>
        <dbReference type="ARBA" id="ARBA00022722"/>
    </source>
</evidence>
<keyword evidence="1 10" id="KW-0540">Nuclease</keyword>
<dbReference type="Gene3D" id="1.10.10.990">
    <property type="match status" value="1"/>
</dbReference>
<keyword evidence="9 10" id="KW-0234">DNA repair</keyword>
<dbReference type="Gene3D" id="3.40.50.10930">
    <property type="match status" value="1"/>
</dbReference>
<name>A0ABX5IWF9_9GAMM</name>
<dbReference type="InterPro" id="IPR027417">
    <property type="entry name" value="P-loop_NTPase"/>
</dbReference>
<comment type="similarity">
    <text evidence="10">Belongs to the RecC family.</text>
</comment>
<gene>
    <name evidence="10 13" type="primary">recC</name>
    <name evidence="13" type="ORF">C6W88_19805</name>
</gene>
<comment type="caution">
    <text evidence="13">The sequence shown here is derived from an EMBL/GenBank/DDBJ whole genome shotgun (WGS) entry which is preliminary data.</text>
</comment>
<dbReference type="Pfam" id="PF04257">
    <property type="entry name" value="Exonuc_V_gamma"/>
    <property type="match status" value="1"/>
</dbReference>
<keyword evidence="2 10" id="KW-0547">Nucleotide-binding</keyword>
<evidence type="ECO:0000313" key="14">
    <source>
        <dbReference type="Proteomes" id="UP000241895"/>
    </source>
</evidence>
<evidence type="ECO:0000256" key="2">
    <source>
        <dbReference type="ARBA" id="ARBA00022741"/>
    </source>
</evidence>
<evidence type="ECO:0000256" key="6">
    <source>
        <dbReference type="ARBA" id="ARBA00022839"/>
    </source>
</evidence>
<dbReference type="Proteomes" id="UP000241895">
    <property type="component" value="Unassembled WGS sequence"/>
</dbReference>
<sequence length="1277" mass="143752">MPRRPDDALACSAQASAVTASGCHAFTQYRELAMTDTTAASGLIVLQGNRMEDLRDLTLKWLGRRPLHPLARTLFLVQSNGIAQWLKTSIAERQGEPGYGVCLGTDVALPARFQWQAYRAVIEAVEGPGQVPTTSPWDKSRLRWHLMKLLPEALDDPLFEPLARYLREDDEQRKRYQLAERLADLFDQYQVYRADWLTAWEAGDDVLTLPGNRVTEVPDDQRWQPALWRRISDALPADQRHSHRGAVHQRFKRAAEQLTREVEQGETACPPEIPPRIVVFGISSLPQQTLEVLAALSSISEVVLCLLNPCQFYWGEIIETQEVLRRHVRQRRRQGMPAELHHSLEQLHLHAHPLLAAWGKQGRDYLQLLSEHDHTDVEALSALLDDSVDLFLAPPTDTLLGQLQDDILNLRPLAETQAEWPALDPEHDHSIRFHICHSPQRELEVLHDQLLEAFAEDATLEPRDVMVMVPDINDYAPYIDAVFGQFAPGEKRHLPYHVADQQERHREPMLVALETLLSLPRLRFRASEILDLLDIPAIRTRFGLGEGDLSTLQRWIREANVRWGLDASQRAELGLPEHDELHTWRFGLERMLMGYAVGEASDDGEDWGDIVPYDEVAGLDATLVGPLYRLIMTLDEVRQSLIESKTASQWDQVLGTMLERTLAPGSSAEEALLGRIQAALETWHEEVDSAEVGIRLPLAVVRESWLSRIDQPQLSQSFMMGRITFATLMPMRAIPFRHVVLLGMSDGAYPRRAEAMDFDLMAMRGHYRAGDRSRRDDDRYLFLEALLSARDRLTISWCGRSPQDNGEKPASVLVGQLRDHLGKGWRLPDQPPHDERSLAEEQQMAEALLTALTTEHPLQPFGAGYFLSDSPLYTYADEWQTLHQRDSRHPDPMAATSADEALPPWRPEGAIGLSQLSGLLRDPVSALFQQRLSTSMRDEQTLSDDDEPFAFAGLARWQQREALVQPLGQRLAHDRACDPALLIERQVQRQQRAGHYPPPPVGPVIRRQLLERIPDALDHYRELLERYPRSLERAPQLRHDSRLPLPDSSETLVLEDALSHLHATDSAPSSGASDEGDAGAGAGAGEVARIVLLTSQIHQGEHFHWSQILRHWPAHLALQCLYPNSPSHLVSPSGVLEIPGMPREQAARRLDALMQRWLAAMQGATPCHPDIAFALLEEYPVAEDAAWPPADAQTSATLRKAWEQAWEKLPERSPLLLREFPSLDELIGAEGFAEACRELYADLHGWISTARSARKGSDKGSHKSSGKSNATTGKESA</sequence>
<comment type="subunit">
    <text evidence="10">Heterotrimer of RecB, RecC and RecD. All subunits contribute to DNA-binding.</text>
</comment>
<evidence type="ECO:0000256" key="8">
    <source>
        <dbReference type="ARBA" id="ARBA00023125"/>
    </source>
</evidence>
<comment type="miscellaneous">
    <text evidence="10">In the RecBCD complex, RecB has a slow 3'-5' helicase, an exonuclease activity and loads RecA onto ssDNA, RecD has a fast 5'-3' helicase activity, while RecC stimulates the ATPase and processivity of the RecB helicase and contributes to recognition of the Chi site.</text>
</comment>
<evidence type="ECO:0000256" key="4">
    <source>
        <dbReference type="ARBA" id="ARBA00022801"/>
    </source>
</evidence>
<comment type="function">
    <text evidence="10">A helicase/nuclease that prepares dsDNA breaks (DSB) for recombinational DNA repair. Binds to DSBs and unwinds DNA via a highly rapid and processive ATP-dependent bidirectional helicase activity. Unwinds dsDNA until it encounters a Chi (crossover hotspot instigator) sequence from the 3' direction. Cuts ssDNA a few nucleotides 3' to the Chi site. The properties and activities of the enzyme are changed at Chi. The Chi-altered holoenzyme produces a long 3'-ssDNA overhang and facilitates RecA-binding to the ssDNA for homologous DNA recombination and repair. Holoenzyme degrades any linearized DNA that is unable to undergo homologous recombination. In the holoenzyme this subunit recognizes the wild-type Chi sequence, and when added to isolated RecB increases its ATP-dependent helicase processivity.</text>
</comment>
<evidence type="ECO:0000256" key="7">
    <source>
        <dbReference type="ARBA" id="ARBA00022840"/>
    </source>
</evidence>
<dbReference type="SUPFAM" id="SSF52980">
    <property type="entry name" value="Restriction endonuclease-like"/>
    <property type="match status" value="1"/>
</dbReference>
<feature type="region of interest" description="Disordered" evidence="11">
    <location>
        <begin position="1252"/>
        <end position="1277"/>
    </location>
</feature>
<evidence type="ECO:0000256" key="11">
    <source>
        <dbReference type="SAM" id="MobiDB-lite"/>
    </source>
</evidence>
<dbReference type="InterPro" id="IPR011335">
    <property type="entry name" value="Restrct_endonuc-II-like"/>
</dbReference>
<dbReference type="Gene3D" id="1.10.10.160">
    <property type="match status" value="1"/>
</dbReference>
<dbReference type="Gene3D" id="3.40.50.300">
    <property type="entry name" value="P-loop containing nucleotide triphosphate hydrolases"/>
    <property type="match status" value="2"/>
</dbReference>
<evidence type="ECO:0000256" key="3">
    <source>
        <dbReference type="ARBA" id="ARBA00022763"/>
    </source>
</evidence>
<dbReference type="InterPro" id="IPR013986">
    <property type="entry name" value="DExx_box_DNA_helicase_dom_sf"/>
</dbReference>
<keyword evidence="5 10" id="KW-0347">Helicase</keyword>
<evidence type="ECO:0000256" key="9">
    <source>
        <dbReference type="ARBA" id="ARBA00023204"/>
    </source>
</evidence>
<organism evidence="13 14">
    <name type="scientific">Halomonas litopenaei</name>
    <dbReference type="NCBI Taxonomy" id="2109328"/>
    <lineage>
        <taxon>Bacteria</taxon>
        <taxon>Pseudomonadati</taxon>
        <taxon>Pseudomonadota</taxon>
        <taxon>Gammaproteobacteria</taxon>
        <taxon>Oceanospirillales</taxon>
        <taxon>Halomonadaceae</taxon>
        <taxon>Halomonas</taxon>
    </lineage>
</organism>
<dbReference type="Pfam" id="PF17946">
    <property type="entry name" value="RecC_C"/>
    <property type="match status" value="1"/>
</dbReference>
<dbReference type="NCBIfam" id="TIGR01450">
    <property type="entry name" value="recC"/>
    <property type="match status" value="1"/>
</dbReference>
<accession>A0ABX5IWF9</accession>
<dbReference type="EMBL" id="PXNS01000017">
    <property type="protein sequence ID" value="PTL89076.1"/>
    <property type="molecule type" value="Genomic_DNA"/>
</dbReference>
<feature type="domain" description="RecC C-terminal" evidence="12">
    <location>
        <begin position="910"/>
        <end position="1178"/>
    </location>
</feature>
<keyword evidence="14" id="KW-1185">Reference proteome</keyword>
<keyword evidence="8 10" id="KW-0238">DNA-binding</keyword>
<evidence type="ECO:0000256" key="10">
    <source>
        <dbReference type="HAMAP-Rule" id="MF_01486"/>
    </source>
</evidence>
<dbReference type="PANTHER" id="PTHR30591">
    <property type="entry name" value="RECBCD ENZYME SUBUNIT RECC"/>
    <property type="match status" value="1"/>
</dbReference>
<evidence type="ECO:0000256" key="5">
    <source>
        <dbReference type="ARBA" id="ARBA00022806"/>
    </source>
</evidence>
<feature type="region of interest" description="Disordered" evidence="11">
    <location>
        <begin position="886"/>
        <end position="906"/>
    </location>
</feature>
<dbReference type="HAMAP" id="MF_01486">
    <property type="entry name" value="RecC"/>
    <property type="match status" value="1"/>
</dbReference>